<protein>
    <submittedName>
        <fullName evidence="1">18051_t:CDS:1</fullName>
    </submittedName>
</protein>
<feature type="non-terminal residue" evidence="1">
    <location>
        <position position="97"/>
    </location>
</feature>
<reference evidence="1" key="1">
    <citation type="submission" date="2021-06" db="EMBL/GenBank/DDBJ databases">
        <authorList>
            <person name="Kallberg Y."/>
            <person name="Tangrot J."/>
            <person name="Rosling A."/>
        </authorList>
    </citation>
    <scope>NUCLEOTIDE SEQUENCE</scope>
    <source>
        <strain evidence="1">28 12/20/2015</strain>
    </source>
</reference>
<dbReference type="EMBL" id="CAJVPW010058484">
    <property type="protein sequence ID" value="CAG8778146.1"/>
    <property type="molecule type" value="Genomic_DNA"/>
</dbReference>
<accession>A0ACA9R5P5</accession>
<name>A0ACA9R5P5_9GLOM</name>
<proteinExistence type="predicted"/>
<keyword evidence="2" id="KW-1185">Reference proteome</keyword>
<dbReference type="Proteomes" id="UP000789366">
    <property type="component" value="Unassembled WGS sequence"/>
</dbReference>
<organism evidence="1 2">
    <name type="scientific">Cetraspora pellucida</name>
    <dbReference type="NCBI Taxonomy" id="1433469"/>
    <lineage>
        <taxon>Eukaryota</taxon>
        <taxon>Fungi</taxon>
        <taxon>Fungi incertae sedis</taxon>
        <taxon>Mucoromycota</taxon>
        <taxon>Glomeromycotina</taxon>
        <taxon>Glomeromycetes</taxon>
        <taxon>Diversisporales</taxon>
        <taxon>Gigasporaceae</taxon>
        <taxon>Cetraspora</taxon>
    </lineage>
</organism>
<gene>
    <name evidence="1" type="ORF">SPELUC_LOCUS16201</name>
</gene>
<evidence type="ECO:0000313" key="1">
    <source>
        <dbReference type="EMBL" id="CAG8778146.1"/>
    </source>
</evidence>
<evidence type="ECO:0000313" key="2">
    <source>
        <dbReference type="Proteomes" id="UP000789366"/>
    </source>
</evidence>
<sequence>MRTQTNIITSKKPITFSEMGEFIQLYNRLDKPQKEKLAEYWEEKKYNLPISPQKVVNLKKKDYQEIVEYARALETGLDMIPVAGKALKKGVKMAKRG</sequence>
<comment type="caution">
    <text evidence="1">The sequence shown here is derived from an EMBL/GenBank/DDBJ whole genome shotgun (WGS) entry which is preliminary data.</text>
</comment>